<evidence type="ECO:0000256" key="2">
    <source>
        <dbReference type="ARBA" id="ARBA00006375"/>
    </source>
</evidence>
<evidence type="ECO:0000256" key="8">
    <source>
        <dbReference type="ARBA" id="ARBA00023136"/>
    </source>
</evidence>
<keyword evidence="6" id="KW-1133">Transmembrane helix</keyword>
<comment type="subcellular location">
    <subcellularLocation>
        <location evidence="1">Mitochondrion membrane</location>
        <topology evidence="1">Multi-pass membrane protein</topology>
    </subcellularLocation>
</comment>
<feature type="compositionally biased region" description="Basic and acidic residues" evidence="11">
    <location>
        <begin position="165"/>
        <end position="174"/>
    </location>
</feature>
<dbReference type="Gene3D" id="1.50.40.10">
    <property type="entry name" value="Mitochondrial carrier domain"/>
    <property type="match status" value="2"/>
</dbReference>
<name>A0AAD5VCC2_9APHY</name>
<dbReference type="PROSITE" id="PS50920">
    <property type="entry name" value="SOLCAR"/>
    <property type="match status" value="3"/>
</dbReference>
<dbReference type="Pfam" id="PF00153">
    <property type="entry name" value="Mito_carr"/>
    <property type="match status" value="3"/>
</dbReference>
<evidence type="ECO:0000256" key="7">
    <source>
        <dbReference type="ARBA" id="ARBA00023128"/>
    </source>
</evidence>
<evidence type="ECO:0000256" key="4">
    <source>
        <dbReference type="ARBA" id="ARBA00022692"/>
    </source>
</evidence>
<comment type="caution">
    <text evidence="12">The sequence shown here is derived from an EMBL/GenBank/DDBJ whole genome shotgun (WGS) entry which is preliminary data.</text>
</comment>
<dbReference type="GO" id="GO:0015217">
    <property type="term" value="F:ADP transmembrane transporter activity"/>
    <property type="evidence" value="ECO:0007669"/>
    <property type="project" value="TreeGrafter"/>
</dbReference>
<dbReference type="InterPro" id="IPR052217">
    <property type="entry name" value="Mito/Peroxisomal_Carrier"/>
</dbReference>
<dbReference type="SUPFAM" id="SSF103506">
    <property type="entry name" value="Mitochondrial carrier"/>
    <property type="match status" value="1"/>
</dbReference>
<dbReference type="GO" id="GO:0031966">
    <property type="term" value="C:mitochondrial membrane"/>
    <property type="evidence" value="ECO:0007669"/>
    <property type="project" value="UniProtKB-SubCell"/>
</dbReference>
<dbReference type="EMBL" id="JANAWD010000007">
    <property type="protein sequence ID" value="KAJ3491796.1"/>
    <property type="molecule type" value="Genomic_DNA"/>
</dbReference>
<dbReference type="InterPro" id="IPR023395">
    <property type="entry name" value="MCP_dom_sf"/>
</dbReference>
<feature type="repeat" description="Solcar" evidence="9">
    <location>
        <begin position="255"/>
        <end position="362"/>
    </location>
</feature>
<evidence type="ECO:0000256" key="5">
    <source>
        <dbReference type="ARBA" id="ARBA00022737"/>
    </source>
</evidence>
<comment type="similarity">
    <text evidence="2 10">Belongs to the mitochondrial carrier (TC 2.A.29) family.</text>
</comment>
<organism evidence="12 13">
    <name type="scientific">Meripilus lineatus</name>
    <dbReference type="NCBI Taxonomy" id="2056292"/>
    <lineage>
        <taxon>Eukaryota</taxon>
        <taxon>Fungi</taxon>
        <taxon>Dikarya</taxon>
        <taxon>Basidiomycota</taxon>
        <taxon>Agaricomycotina</taxon>
        <taxon>Agaricomycetes</taxon>
        <taxon>Polyporales</taxon>
        <taxon>Meripilaceae</taxon>
        <taxon>Meripilus</taxon>
    </lineage>
</organism>
<evidence type="ECO:0000256" key="10">
    <source>
        <dbReference type="RuleBase" id="RU000488"/>
    </source>
</evidence>
<keyword evidence="13" id="KW-1185">Reference proteome</keyword>
<keyword evidence="5" id="KW-0677">Repeat</keyword>
<evidence type="ECO:0000256" key="9">
    <source>
        <dbReference type="PROSITE-ProRule" id="PRU00282"/>
    </source>
</evidence>
<evidence type="ECO:0000313" key="13">
    <source>
        <dbReference type="Proteomes" id="UP001212997"/>
    </source>
</evidence>
<dbReference type="PANTHER" id="PTHR45939">
    <property type="entry name" value="PEROXISOMAL MEMBRANE PROTEIN PMP34-RELATED"/>
    <property type="match status" value="1"/>
</dbReference>
<evidence type="ECO:0000256" key="3">
    <source>
        <dbReference type="ARBA" id="ARBA00022448"/>
    </source>
</evidence>
<sequence length="377" mass="41914">MSKSKPTRLTPLTAAFAGALGGCFSNAVVYPLDVAKTRIQAARDIKGHEDKVSMYSVLLRVLKEEGVAGLYKGFGATMLNTFSMQYAYFFFYSFVRGSYLKRLARKLPPGSKAPALSTAAELLLGALAGALAQLCTIPVAVIATRQQIGRAIEHPKRQRPSRPSSRMDDIEKSETASTISEFSVEDDEPYDDSFFGVAREIIEEEGYSGLWLGIKPGLVLTVNPAITYGVYERVKNMVLAAREKASEGVVGNQKLGPWMTFVAGALSKSLATVVTYPYIMAKVRIQARTADEEDAVEQHHSRPHRHEYHHDKHRHAGALDILARVWRKEGLLGWYQGMEAQITKAVISQALLFLSKEQFEHWTLALVIAIWQLRQRT</sequence>
<feature type="repeat" description="Solcar" evidence="9">
    <location>
        <begin position="9"/>
        <end position="98"/>
    </location>
</feature>
<evidence type="ECO:0008006" key="14">
    <source>
        <dbReference type="Google" id="ProtNLM"/>
    </source>
</evidence>
<protein>
    <recommendedName>
        <fullName evidence="14">Peroxisomal adenine nucleotide transporter 1</fullName>
    </recommendedName>
</protein>
<keyword evidence="3 10" id="KW-0813">Transport</keyword>
<keyword evidence="7" id="KW-0496">Mitochondrion</keyword>
<dbReference type="InterPro" id="IPR002067">
    <property type="entry name" value="MCP"/>
</dbReference>
<dbReference type="Proteomes" id="UP001212997">
    <property type="component" value="Unassembled WGS sequence"/>
</dbReference>
<gene>
    <name evidence="12" type="ORF">NLI96_g468</name>
</gene>
<evidence type="ECO:0000313" key="12">
    <source>
        <dbReference type="EMBL" id="KAJ3491796.1"/>
    </source>
</evidence>
<dbReference type="InterPro" id="IPR018108">
    <property type="entry name" value="MCP_transmembrane"/>
</dbReference>
<evidence type="ECO:0000256" key="1">
    <source>
        <dbReference type="ARBA" id="ARBA00004225"/>
    </source>
</evidence>
<dbReference type="AlphaFoldDB" id="A0AAD5VCC2"/>
<keyword evidence="8 9" id="KW-0472">Membrane</keyword>
<accession>A0AAD5VCC2</accession>
<feature type="repeat" description="Solcar" evidence="9">
    <location>
        <begin position="116"/>
        <end position="237"/>
    </location>
</feature>
<feature type="region of interest" description="Disordered" evidence="11">
    <location>
        <begin position="152"/>
        <end position="186"/>
    </location>
</feature>
<dbReference type="PRINTS" id="PR00926">
    <property type="entry name" value="MITOCARRIER"/>
</dbReference>
<dbReference type="PROSITE" id="PS51257">
    <property type="entry name" value="PROKAR_LIPOPROTEIN"/>
    <property type="match status" value="1"/>
</dbReference>
<proteinExistence type="inferred from homology"/>
<keyword evidence="4 9" id="KW-0812">Transmembrane</keyword>
<dbReference type="PANTHER" id="PTHR45939:SF1">
    <property type="entry name" value="MITOCHONDRIAL THIAMINE PYROPHOSPHATE CARRIER 1-RELATED"/>
    <property type="match status" value="1"/>
</dbReference>
<reference evidence="12" key="1">
    <citation type="submission" date="2022-07" db="EMBL/GenBank/DDBJ databases">
        <title>Genome Sequence of Physisporinus lineatus.</title>
        <authorList>
            <person name="Buettner E."/>
        </authorList>
    </citation>
    <scope>NUCLEOTIDE SEQUENCE</scope>
    <source>
        <strain evidence="12">VT162</strain>
    </source>
</reference>
<evidence type="ECO:0000256" key="6">
    <source>
        <dbReference type="ARBA" id="ARBA00022989"/>
    </source>
</evidence>
<evidence type="ECO:0000256" key="11">
    <source>
        <dbReference type="SAM" id="MobiDB-lite"/>
    </source>
</evidence>